<dbReference type="KEGG" id="por:APT59_09610"/>
<dbReference type="AlphaFoldDB" id="A0A0U4WJ57"/>
<feature type="compositionally biased region" description="Low complexity" evidence="1">
    <location>
        <begin position="93"/>
        <end position="106"/>
    </location>
</feature>
<protein>
    <submittedName>
        <fullName evidence="2">Uncharacterized protein</fullName>
    </submittedName>
</protein>
<sequence length="113" mass="11886">MDHHDGITRIETFGVEQIPDHERHATPFDLFRLIFGGANTFATAALGRAPILFGRSFTTGGLAIARGGLGGATQVYLALLRLFSEPAAVYGPASARRPRHAAAGSALDSARVA</sequence>
<feature type="region of interest" description="Disordered" evidence="1">
    <location>
        <begin position="93"/>
        <end position="113"/>
    </location>
</feature>
<organism evidence="2 3">
    <name type="scientific">Pseudomonas oryzihabitans</name>
    <dbReference type="NCBI Taxonomy" id="47885"/>
    <lineage>
        <taxon>Bacteria</taxon>
        <taxon>Pseudomonadati</taxon>
        <taxon>Pseudomonadota</taxon>
        <taxon>Gammaproteobacteria</taxon>
        <taxon>Pseudomonadales</taxon>
        <taxon>Pseudomonadaceae</taxon>
        <taxon>Pseudomonas</taxon>
    </lineage>
</organism>
<evidence type="ECO:0000256" key="1">
    <source>
        <dbReference type="SAM" id="MobiDB-lite"/>
    </source>
</evidence>
<evidence type="ECO:0000313" key="3">
    <source>
        <dbReference type="Proteomes" id="UP000064137"/>
    </source>
</evidence>
<accession>A0A0U4WJ57</accession>
<dbReference type="EMBL" id="CP013987">
    <property type="protein sequence ID" value="ALZ84444.1"/>
    <property type="molecule type" value="Genomic_DNA"/>
</dbReference>
<reference evidence="2 3" key="1">
    <citation type="submission" date="2016-01" db="EMBL/GenBank/DDBJ databases">
        <title>Annotation of Pseudomonas oryzihabitans USDA-ARS-USMARC-56511.</title>
        <authorList>
            <person name="Harhay G.P."/>
            <person name="Harhay D.M."/>
            <person name="Smith T.P.L."/>
            <person name="Bono J.L."/>
            <person name="Heaton M.P."/>
            <person name="Clawson M.L."/>
            <person name="Chitko-Mckown C.G."/>
            <person name="Capik S.F."/>
            <person name="DeDonder K.D."/>
            <person name="Apley M.D."/>
            <person name="Lubbers B.V."/>
            <person name="White B.J."/>
            <person name="Larson R.L."/>
        </authorList>
    </citation>
    <scope>NUCLEOTIDE SEQUENCE [LARGE SCALE GENOMIC DNA]</scope>
    <source>
        <strain evidence="2 3">USDA-ARS-USMARC-56511</strain>
    </source>
</reference>
<evidence type="ECO:0000313" key="2">
    <source>
        <dbReference type="EMBL" id="ALZ84444.1"/>
    </source>
</evidence>
<name>A0A0U4WJ57_9PSED</name>
<proteinExistence type="predicted"/>
<dbReference type="Proteomes" id="UP000064137">
    <property type="component" value="Chromosome"/>
</dbReference>
<gene>
    <name evidence="2" type="ORF">APT59_09610</name>
</gene>